<name>A0A0V0GL05_SOLCH</name>
<dbReference type="AlphaFoldDB" id="A0A0V0GL05"/>
<organism evidence="1">
    <name type="scientific">Solanum chacoense</name>
    <name type="common">Chaco potato</name>
    <dbReference type="NCBI Taxonomy" id="4108"/>
    <lineage>
        <taxon>Eukaryota</taxon>
        <taxon>Viridiplantae</taxon>
        <taxon>Streptophyta</taxon>
        <taxon>Embryophyta</taxon>
        <taxon>Tracheophyta</taxon>
        <taxon>Spermatophyta</taxon>
        <taxon>Magnoliopsida</taxon>
        <taxon>eudicotyledons</taxon>
        <taxon>Gunneridae</taxon>
        <taxon>Pentapetalae</taxon>
        <taxon>asterids</taxon>
        <taxon>lamiids</taxon>
        <taxon>Solanales</taxon>
        <taxon>Solanaceae</taxon>
        <taxon>Solanoideae</taxon>
        <taxon>Solaneae</taxon>
        <taxon>Solanum</taxon>
    </lineage>
</organism>
<reference evidence="1" key="1">
    <citation type="submission" date="2015-12" db="EMBL/GenBank/DDBJ databases">
        <title>Gene expression during late stages of embryo sac development: a critical building block for successful pollen-pistil interactions.</title>
        <authorList>
            <person name="Liu Y."/>
            <person name="Joly V."/>
            <person name="Sabar M."/>
            <person name="Matton D.P."/>
        </authorList>
    </citation>
    <scope>NUCLEOTIDE SEQUENCE</scope>
</reference>
<evidence type="ECO:0000313" key="1">
    <source>
        <dbReference type="EMBL" id="JAP08853.1"/>
    </source>
</evidence>
<accession>A0A0V0GL05</accession>
<proteinExistence type="predicted"/>
<sequence>MENMQQHQIIRLQPFKIQSLTYLLVRGFSDQDSTVIKHRRIVLFSECLIRFSLHYLSYSKMFPETLAM</sequence>
<dbReference type="EMBL" id="GEDG01036151">
    <property type="protein sequence ID" value="JAP08853.1"/>
    <property type="molecule type" value="Transcribed_RNA"/>
</dbReference>
<protein>
    <submittedName>
        <fullName evidence="1">Putative ovule protein</fullName>
    </submittedName>
</protein>